<dbReference type="InterPro" id="IPR036977">
    <property type="entry name" value="DNA_primase_Znf_CHC2"/>
</dbReference>
<name>X1P5X2_9ZZZZ</name>
<comment type="caution">
    <text evidence="1">The sequence shown here is derived from an EMBL/GenBank/DDBJ whole genome shotgun (WGS) entry which is preliminary data.</text>
</comment>
<dbReference type="GO" id="GO:0003677">
    <property type="term" value="F:DNA binding"/>
    <property type="evidence" value="ECO:0007669"/>
    <property type="project" value="InterPro"/>
</dbReference>
<evidence type="ECO:0008006" key="2">
    <source>
        <dbReference type="Google" id="ProtNLM"/>
    </source>
</evidence>
<gene>
    <name evidence="1" type="ORF">S06H3_42335</name>
</gene>
<dbReference type="AlphaFoldDB" id="X1P5X2"/>
<dbReference type="GO" id="GO:0008270">
    <property type="term" value="F:zinc ion binding"/>
    <property type="evidence" value="ECO:0007669"/>
    <property type="project" value="InterPro"/>
</dbReference>
<dbReference type="EMBL" id="BARV01026166">
    <property type="protein sequence ID" value="GAI37851.1"/>
    <property type="molecule type" value="Genomic_DNA"/>
</dbReference>
<dbReference type="Gene3D" id="3.90.580.10">
    <property type="entry name" value="Zinc finger, CHC2-type domain"/>
    <property type="match status" value="1"/>
</dbReference>
<dbReference type="GO" id="GO:0006260">
    <property type="term" value="P:DNA replication"/>
    <property type="evidence" value="ECO:0007669"/>
    <property type="project" value="InterPro"/>
</dbReference>
<evidence type="ECO:0000313" key="1">
    <source>
        <dbReference type="EMBL" id="GAI37851.1"/>
    </source>
</evidence>
<sequence length="263" mass="29236">FEEYVIPDREIQRVEAAAHQERRDAKVDLDILQVVSLAGLHKRGNEYYGPHPVHGSTGGQNFWVNSSENVWHCFRHGSGGGPLLWLAVEEGIIDCSEAGPGALRGDKFKQALQKAVERGLIENSKYAAGSAREGSVEGGEETGRESQASALVKLALAESVALFHDERREPYIQIWKGEALVTMRLRSKDARTWLSGLLWKDREKAPSSEALSAALNVLEAVANEGEEHQLYNRVAPGEDESIWLDLCDEEWRAIHITRAGWEV</sequence>
<feature type="non-terminal residue" evidence="1">
    <location>
        <position position="263"/>
    </location>
</feature>
<organism evidence="1">
    <name type="scientific">marine sediment metagenome</name>
    <dbReference type="NCBI Taxonomy" id="412755"/>
    <lineage>
        <taxon>unclassified sequences</taxon>
        <taxon>metagenomes</taxon>
        <taxon>ecological metagenomes</taxon>
    </lineage>
</organism>
<feature type="non-terminal residue" evidence="1">
    <location>
        <position position="1"/>
    </location>
</feature>
<protein>
    <recommendedName>
        <fullName evidence="2">Zinc finger CHC2-type domain-containing protein</fullName>
    </recommendedName>
</protein>
<proteinExistence type="predicted"/>
<reference evidence="1" key="1">
    <citation type="journal article" date="2014" name="Front. Microbiol.">
        <title>High frequency of phylogenetically diverse reductive dehalogenase-homologous genes in deep subseafloor sedimentary metagenomes.</title>
        <authorList>
            <person name="Kawai M."/>
            <person name="Futagami T."/>
            <person name="Toyoda A."/>
            <person name="Takaki Y."/>
            <person name="Nishi S."/>
            <person name="Hori S."/>
            <person name="Arai W."/>
            <person name="Tsubouchi T."/>
            <person name="Morono Y."/>
            <person name="Uchiyama I."/>
            <person name="Ito T."/>
            <person name="Fujiyama A."/>
            <person name="Inagaki F."/>
            <person name="Takami H."/>
        </authorList>
    </citation>
    <scope>NUCLEOTIDE SEQUENCE</scope>
    <source>
        <strain evidence="1">Expedition CK06-06</strain>
    </source>
</reference>
<accession>X1P5X2</accession>
<dbReference type="SUPFAM" id="SSF57783">
    <property type="entry name" value="Zinc beta-ribbon"/>
    <property type="match status" value="1"/>
</dbReference>